<dbReference type="NCBIfam" id="TIGR01589">
    <property type="entry name" value="A_thal_3526"/>
    <property type="match status" value="1"/>
</dbReference>
<protein>
    <submittedName>
        <fullName evidence="1">Uncharacterized protein</fullName>
    </submittedName>
</protein>
<sequence length="132" mass="15394">MQCKQHKYPTHHLVSWTWTQNISSPREKNLPSPPLPLSVSLKMCRGGEEQQQQPLVPCLRCQPQECIRMVQHLIERCLILRMSRDECATALSKHACIHPTVTLTVWEGLLKENRDFFRTYSRIISTDDQIIN</sequence>
<keyword evidence="2" id="KW-1185">Reference proteome</keyword>
<evidence type="ECO:0000313" key="2">
    <source>
        <dbReference type="Proteomes" id="UP001154282"/>
    </source>
</evidence>
<accession>A0AAV0N914</accession>
<name>A0AAV0N914_9ROSI</name>
<dbReference type="PANTHER" id="PTHR31871">
    <property type="entry name" value="OS02G0137100 PROTEIN"/>
    <property type="match status" value="1"/>
</dbReference>
<gene>
    <name evidence="1" type="ORF">LITE_LOCUS32204</name>
</gene>
<reference evidence="1" key="1">
    <citation type="submission" date="2022-08" db="EMBL/GenBank/DDBJ databases">
        <authorList>
            <person name="Gutierrez-Valencia J."/>
        </authorList>
    </citation>
    <scope>NUCLEOTIDE SEQUENCE</scope>
</reference>
<dbReference type="InterPro" id="IPR006476">
    <property type="entry name" value="CHP01589_pln"/>
</dbReference>
<organism evidence="1 2">
    <name type="scientific">Linum tenue</name>
    <dbReference type="NCBI Taxonomy" id="586396"/>
    <lineage>
        <taxon>Eukaryota</taxon>
        <taxon>Viridiplantae</taxon>
        <taxon>Streptophyta</taxon>
        <taxon>Embryophyta</taxon>
        <taxon>Tracheophyta</taxon>
        <taxon>Spermatophyta</taxon>
        <taxon>Magnoliopsida</taxon>
        <taxon>eudicotyledons</taxon>
        <taxon>Gunneridae</taxon>
        <taxon>Pentapetalae</taxon>
        <taxon>rosids</taxon>
        <taxon>fabids</taxon>
        <taxon>Malpighiales</taxon>
        <taxon>Linaceae</taxon>
        <taxon>Linum</taxon>
    </lineage>
</organism>
<evidence type="ECO:0000313" key="1">
    <source>
        <dbReference type="EMBL" id="CAI0455084.1"/>
    </source>
</evidence>
<dbReference type="Pfam" id="PF09713">
    <property type="entry name" value="A_thal_3526"/>
    <property type="match status" value="1"/>
</dbReference>
<proteinExistence type="predicted"/>
<dbReference type="AlphaFoldDB" id="A0AAV0N914"/>
<dbReference type="PANTHER" id="PTHR31871:SF5">
    <property type="entry name" value="TRANSMEMBRANE PROTEIN"/>
    <property type="match status" value="1"/>
</dbReference>
<dbReference type="Proteomes" id="UP001154282">
    <property type="component" value="Unassembled WGS sequence"/>
</dbReference>
<dbReference type="EMBL" id="CAMGYJ010000008">
    <property type="protein sequence ID" value="CAI0455084.1"/>
    <property type="molecule type" value="Genomic_DNA"/>
</dbReference>
<comment type="caution">
    <text evidence="1">The sequence shown here is derived from an EMBL/GenBank/DDBJ whole genome shotgun (WGS) entry which is preliminary data.</text>
</comment>